<organism evidence="3 5">
    <name type="scientific">Moritella viscosa</name>
    <dbReference type="NCBI Taxonomy" id="80854"/>
    <lineage>
        <taxon>Bacteria</taxon>
        <taxon>Pseudomonadati</taxon>
        <taxon>Pseudomonadota</taxon>
        <taxon>Gammaproteobacteria</taxon>
        <taxon>Alteromonadales</taxon>
        <taxon>Moritellaceae</taxon>
        <taxon>Moritella</taxon>
    </lineage>
</organism>
<dbReference type="InterPro" id="IPR000380">
    <property type="entry name" value="Topo_IA"/>
</dbReference>
<feature type="domain" description="DNA topoisomerase type IA zn finger" evidence="1">
    <location>
        <begin position="153"/>
        <end position="173"/>
    </location>
</feature>
<proteinExistence type="predicted"/>
<dbReference type="InterPro" id="IPR013498">
    <property type="entry name" value="Topo_IA_Znf"/>
</dbReference>
<keyword evidence="3" id="KW-0413">Isomerase</keyword>
<name>A0A090IHP6_9GAMM</name>
<dbReference type="GeneID" id="61296318"/>
<feature type="domain" description="DNA topoisomerase type IA zn finger" evidence="1">
    <location>
        <begin position="113"/>
        <end position="150"/>
    </location>
</feature>
<feature type="domain" description="DNA topoisomerase type IA zn finger" evidence="1">
    <location>
        <begin position="21"/>
        <end position="57"/>
    </location>
</feature>
<dbReference type="EMBL" id="FPLD01000069">
    <property type="protein sequence ID" value="SGZ03583.1"/>
    <property type="molecule type" value="Genomic_DNA"/>
</dbReference>
<sequence>MSKNDDKLFTVHEHALEKEYETCPQCGAELSIKNAKSGPFLGCNNYPTCEYSRPLSNQSHFEDDKVLVGSECPECQHELVLKRGRYGFFIGCTQFPACNYMSKTETPDETGICCPQCKSGDLMQKKSRFGKIFYSCNKYPKCKYIINFKPISESCPECNWAILVEKKTSNGKQLICPQKSCGYKRALLE</sequence>
<dbReference type="RefSeq" id="WP_045112247.1">
    <property type="nucleotide sequence ID" value="NZ_CAWQZC010000157.1"/>
</dbReference>
<keyword evidence="3" id="KW-0238">DNA-binding</keyword>
<evidence type="ECO:0000313" key="3">
    <source>
        <dbReference type="EMBL" id="SGZ03583.1"/>
    </source>
</evidence>
<dbReference type="Gene3D" id="3.30.65.10">
    <property type="entry name" value="Bacterial Topoisomerase I, domain 1"/>
    <property type="match status" value="3"/>
</dbReference>
<dbReference type="SUPFAM" id="SSF57783">
    <property type="entry name" value="Zinc beta-ribbon"/>
    <property type="match status" value="2"/>
</dbReference>
<accession>A0A090IHP6</accession>
<dbReference type="Pfam" id="PF01396">
    <property type="entry name" value="Zn_ribbon_Top1"/>
    <property type="match status" value="4"/>
</dbReference>
<evidence type="ECO:0000313" key="5">
    <source>
        <dbReference type="Proteomes" id="UP000183794"/>
    </source>
</evidence>
<dbReference type="PATRIC" id="fig|80854.5.peg.4591"/>
<dbReference type="HOGENOM" id="CLU_104661_0_0_6"/>
<reference evidence="3 5" key="1">
    <citation type="submission" date="2016-11" db="EMBL/GenBank/DDBJ databases">
        <authorList>
            <person name="Jaros S."/>
            <person name="Januszkiewicz K."/>
            <person name="Wedrychowicz H."/>
        </authorList>
    </citation>
    <scope>NUCLEOTIDE SEQUENCE [LARGE SCALE GENOMIC DNA]</scope>
    <source>
        <strain evidence="3">NVI 5450</strain>
    </source>
</reference>
<dbReference type="EMBL" id="FPLJ01000055">
    <property type="protein sequence ID" value="SGY92896.1"/>
    <property type="molecule type" value="Genomic_DNA"/>
</dbReference>
<evidence type="ECO:0000259" key="1">
    <source>
        <dbReference type="Pfam" id="PF01396"/>
    </source>
</evidence>
<dbReference type="GO" id="GO:0005694">
    <property type="term" value="C:chromosome"/>
    <property type="evidence" value="ECO:0007669"/>
    <property type="project" value="InterPro"/>
</dbReference>
<dbReference type="GO" id="GO:0003917">
    <property type="term" value="F:DNA topoisomerase type I (single strand cut, ATP-independent) activity"/>
    <property type="evidence" value="ECO:0007669"/>
    <property type="project" value="InterPro"/>
</dbReference>
<dbReference type="KEGG" id="mvs:MVIS_4333"/>
<gene>
    <name evidence="2" type="ORF">MT2528_2461</name>
    <name evidence="3" type="ORF">NVI5450_2677</name>
</gene>
<dbReference type="STRING" id="80854.MVIS_4333"/>
<evidence type="ECO:0000313" key="4">
    <source>
        <dbReference type="Proteomes" id="UP000182660"/>
    </source>
</evidence>
<dbReference type="GO" id="GO:0003677">
    <property type="term" value="F:DNA binding"/>
    <property type="evidence" value="ECO:0007669"/>
    <property type="project" value="UniProtKB-KW"/>
</dbReference>
<dbReference type="Proteomes" id="UP000182660">
    <property type="component" value="Unassembled WGS sequence"/>
</dbReference>
<feature type="domain" description="DNA topoisomerase type IA zn finger" evidence="1">
    <location>
        <begin position="70"/>
        <end position="105"/>
    </location>
</feature>
<dbReference type="PANTHER" id="PTHR42785">
    <property type="entry name" value="DNA TOPOISOMERASE, TYPE IA, CORE"/>
    <property type="match status" value="1"/>
</dbReference>
<reference evidence="2 4" key="2">
    <citation type="submission" date="2016-11" db="EMBL/GenBank/DDBJ databases">
        <authorList>
            <person name="Klemetsen T."/>
        </authorList>
    </citation>
    <scope>NUCLEOTIDE SEQUENCE [LARGE SCALE GENOMIC DNA]</scope>
    <source>
        <strain evidence="2">MT 2528</strain>
    </source>
</reference>
<protein>
    <submittedName>
        <fullName evidence="3">Topoisomerase DNA-binding C4 zinc finger domain protein</fullName>
    </submittedName>
</protein>
<dbReference type="GO" id="GO:0006265">
    <property type="term" value="P:DNA topological change"/>
    <property type="evidence" value="ECO:0007669"/>
    <property type="project" value="InterPro"/>
</dbReference>
<dbReference type="Proteomes" id="UP000183794">
    <property type="component" value="Unassembled WGS sequence"/>
</dbReference>
<dbReference type="AlphaFoldDB" id="A0A090IHP6"/>
<dbReference type="OrthoDB" id="6412825at2"/>
<keyword evidence="4" id="KW-1185">Reference proteome</keyword>
<evidence type="ECO:0000313" key="2">
    <source>
        <dbReference type="EMBL" id="SGY92896.1"/>
    </source>
</evidence>
<dbReference type="PANTHER" id="PTHR42785:SF1">
    <property type="entry name" value="DNA TOPOISOMERASE"/>
    <property type="match status" value="1"/>
</dbReference>